<sequence length="60" mass="6622">MSFVTATKRKPGKNTLKSMATGGAKTATVVRHHEVSKGDQNRHTPQPRPHSKSETKPRTQ</sequence>
<feature type="compositionally biased region" description="Basic and acidic residues" evidence="1">
    <location>
        <begin position="31"/>
        <end position="42"/>
    </location>
</feature>
<accession>M4VH89</accession>
<feature type="region of interest" description="Disordered" evidence="1">
    <location>
        <begin position="1"/>
        <end position="60"/>
    </location>
</feature>
<dbReference type="KEGG" id="man:A11S_1756"/>
<dbReference type="STRING" id="349215.A11S_1756"/>
<gene>
    <name evidence="2" type="ORF">A11S_1756</name>
</gene>
<dbReference type="Proteomes" id="UP000011932">
    <property type="component" value="Chromosome"/>
</dbReference>
<dbReference type="HOGENOM" id="CLU_2936379_0_0_5"/>
<name>M4VH89_9BACT</name>
<evidence type="ECO:0000313" key="2">
    <source>
        <dbReference type="EMBL" id="AGH98558.1"/>
    </source>
</evidence>
<dbReference type="AlphaFoldDB" id="M4VH89"/>
<protein>
    <submittedName>
        <fullName evidence="2">Uncharacterized protein</fullName>
    </submittedName>
</protein>
<evidence type="ECO:0000313" key="3">
    <source>
        <dbReference type="Proteomes" id="UP000011932"/>
    </source>
</evidence>
<evidence type="ECO:0000256" key="1">
    <source>
        <dbReference type="SAM" id="MobiDB-lite"/>
    </source>
</evidence>
<feature type="compositionally biased region" description="Basic and acidic residues" evidence="1">
    <location>
        <begin position="51"/>
        <end position="60"/>
    </location>
</feature>
<dbReference type="EMBL" id="CP003538">
    <property type="protein sequence ID" value="AGH98558.1"/>
    <property type="molecule type" value="Genomic_DNA"/>
</dbReference>
<reference evidence="2 3" key="1">
    <citation type="journal article" date="2013" name="ISME J.">
        <title>By their genes ye shall know them: genomic signatures of predatory bacteria.</title>
        <authorList>
            <person name="Pasternak Z."/>
            <person name="Pietrokovski S."/>
            <person name="Rotem O."/>
            <person name="Gophna U."/>
            <person name="Lurie-Weinberger M.N."/>
            <person name="Jurkevitch E."/>
        </authorList>
    </citation>
    <scope>NUCLEOTIDE SEQUENCE [LARGE SCALE GENOMIC DNA]</scope>
    <source>
        <strain evidence="2">EPB</strain>
    </source>
</reference>
<proteinExistence type="predicted"/>
<organism evidence="2 3">
    <name type="scientific">Micavibrio aeruginosavorus EPB</name>
    <dbReference type="NCBI Taxonomy" id="349215"/>
    <lineage>
        <taxon>Bacteria</taxon>
        <taxon>Pseudomonadati</taxon>
        <taxon>Bdellovibrionota</taxon>
        <taxon>Bdellovibrionia</taxon>
        <taxon>Bdellovibrionales</taxon>
        <taxon>Pseudobdellovibrionaceae</taxon>
        <taxon>Micavibrio</taxon>
    </lineage>
</organism>